<evidence type="ECO:0000313" key="9">
    <source>
        <dbReference type="Proteomes" id="UP000077755"/>
    </source>
</evidence>
<evidence type="ECO:0000256" key="2">
    <source>
        <dbReference type="ARBA" id="ARBA00004721"/>
    </source>
</evidence>
<evidence type="ECO:0000256" key="4">
    <source>
        <dbReference type="ARBA" id="ARBA00022842"/>
    </source>
</evidence>
<keyword evidence="9" id="KW-1185">Reference proteome</keyword>
<evidence type="ECO:0000259" key="7">
    <source>
        <dbReference type="Pfam" id="PF03936"/>
    </source>
</evidence>
<protein>
    <submittedName>
        <fullName evidence="8">Uncharacterized protein</fullName>
    </submittedName>
</protein>
<dbReference type="CDD" id="cd00684">
    <property type="entry name" value="Terpene_cyclase_plant_C1"/>
    <property type="match status" value="1"/>
</dbReference>
<evidence type="ECO:0000256" key="3">
    <source>
        <dbReference type="ARBA" id="ARBA00022723"/>
    </source>
</evidence>
<keyword evidence="3" id="KW-0479">Metal-binding</keyword>
<dbReference type="SFLD" id="SFLDG01019">
    <property type="entry name" value="Terpene_Cyclase_Like_1_C_Termi"/>
    <property type="match status" value="1"/>
</dbReference>
<reference evidence="8" key="2">
    <citation type="submission" date="2022-03" db="EMBL/GenBank/DDBJ databases">
        <title>Draft title - Genomic analysis of global carrot germplasm unveils the trajectory of domestication and the origin of high carotenoid orange carrot.</title>
        <authorList>
            <person name="Iorizzo M."/>
            <person name="Ellison S."/>
            <person name="Senalik D."/>
            <person name="Macko-Podgorni A."/>
            <person name="Grzebelus D."/>
            <person name="Bostan H."/>
            <person name="Rolling W."/>
            <person name="Curaba J."/>
            <person name="Simon P."/>
        </authorList>
    </citation>
    <scope>NUCLEOTIDE SEQUENCE</scope>
    <source>
        <tissue evidence="8">Leaf</tissue>
    </source>
</reference>
<evidence type="ECO:0000256" key="5">
    <source>
        <dbReference type="ARBA" id="ARBA00023239"/>
    </source>
</evidence>
<dbReference type="InterPro" id="IPR036965">
    <property type="entry name" value="Terpene_synth_N_sf"/>
</dbReference>
<dbReference type="GO" id="GO:0010333">
    <property type="term" value="F:terpene synthase activity"/>
    <property type="evidence" value="ECO:0007669"/>
    <property type="project" value="InterPro"/>
</dbReference>
<dbReference type="InterPro" id="IPR008930">
    <property type="entry name" value="Terpenoid_cyclase/PrenylTrfase"/>
</dbReference>
<proteinExistence type="predicted"/>
<dbReference type="SUPFAM" id="SSF48239">
    <property type="entry name" value="Terpenoid cyclases/Protein prenyltransferases"/>
    <property type="match status" value="1"/>
</dbReference>
<dbReference type="InterPro" id="IPR008949">
    <property type="entry name" value="Isoprenoid_synthase_dom_sf"/>
</dbReference>
<keyword evidence="4" id="KW-0460">Magnesium</keyword>
<dbReference type="SUPFAM" id="SSF48576">
    <property type="entry name" value="Terpenoid synthases"/>
    <property type="match status" value="1"/>
</dbReference>
<evidence type="ECO:0000313" key="8">
    <source>
        <dbReference type="EMBL" id="WOG86218.1"/>
    </source>
</evidence>
<dbReference type="Gene3D" id="1.10.600.10">
    <property type="entry name" value="Farnesyl Diphosphate Synthase"/>
    <property type="match status" value="1"/>
</dbReference>
<evidence type="ECO:0000259" key="6">
    <source>
        <dbReference type="Pfam" id="PF01397"/>
    </source>
</evidence>
<dbReference type="EMBL" id="CP093344">
    <property type="protein sequence ID" value="WOG86218.1"/>
    <property type="molecule type" value="Genomic_DNA"/>
</dbReference>
<dbReference type="PANTHER" id="PTHR31225:SF93">
    <property type="entry name" value="ALPHA-HUMULENE_(-)-(E)-BETA-CARYOPHYLLENE SYNTHASE"/>
    <property type="match status" value="1"/>
</dbReference>
<dbReference type="Proteomes" id="UP000077755">
    <property type="component" value="Chromosome 2"/>
</dbReference>
<dbReference type="InterPro" id="IPR050148">
    <property type="entry name" value="Terpene_synthase-like"/>
</dbReference>
<dbReference type="InterPro" id="IPR005630">
    <property type="entry name" value="Terpene_synthase_metal-bd"/>
</dbReference>
<dbReference type="GO" id="GO:0000287">
    <property type="term" value="F:magnesium ion binding"/>
    <property type="evidence" value="ECO:0007669"/>
    <property type="project" value="InterPro"/>
</dbReference>
<organism evidence="8 9">
    <name type="scientific">Daucus carota subsp. sativus</name>
    <name type="common">Carrot</name>
    <dbReference type="NCBI Taxonomy" id="79200"/>
    <lineage>
        <taxon>Eukaryota</taxon>
        <taxon>Viridiplantae</taxon>
        <taxon>Streptophyta</taxon>
        <taxon>Embryophyta</taxon>
        <taxon>Tracheophyta</taxon>
        <taxon>Spermatophyta</taxon>
        <taxon>Magnoliopsida</taxon>
        <taxon>eudicotyledons</taxon>
        <taxon>Gunneridae</taxon>
        <taxon>Pentapetalae</taxon>
        <taxon>asterids</taxon>
        <taxon>campanulids</taxon>
        <taxon>Apiales</taxon>
        <taxon>Apiaceae</taxon>
        <taxon>Apioideae</taxon>
        <taxon>Scandiceae</taxon>
        <taxon>Daucinae</taxon>
        <taxon>Daucus</taxon>
        <taxon>Daucus sect. Daucus</taxon>
    </lineage>
</organism>
<sequence length="540" mass="62735">MASSQMLLSSVNPVRPLAHFTPSLYGNIFTSSANHDQFKDKYSEEIQLLEQEVSAMLVAVTKGELGEKLKLIDTIERLGLSYHFSDQIEQQLDILFRTEEESDDLFTEALRFRILRQHGYGISPDVFKKFKDDETSKFSGSLTKDPLGMLSLYEATFLRGHGEEVLDEALAFTTCHLQAMKQISHSFSQSLHRGVPRLEARFYISVYEEDPMKNDKLLRFAKLDFHLLMMIHQQELCELTRWWDDLELASKLPYVRDRMVENYFWAVSIFFEPCYSVGRITFTKMVTILVITDDTYDAYATFDELGVYTDAVERFDRSCMDQLPDYMQICYKTMLDTFEEFEEDMSKKGMLYTVNYLKESFKVTVRSYYLEAKWLNQKHVAPFEEYLANAKLSTGLYMISFATFMGLKKEDATVEACNWAKSYPKIVQALCSVGRLNNDMRDYEDEKKREHVATSILCYTKEHGGTKDEACAELYRRIENAWKDANEALLKPSPVSVEVLMRPLNMMRMIDVTYKYDDGYTNPHALKEAVEAMFVEPMPI</sequence>
<dbReference type="InterPro" id="IPR044814">
    <property type="entry name" value="Terpene_cyclase_plant_C1"/>
</dbReference>
<dbReference type="InterPro" id="IPR001906">
    <property type="entry name" value="Terpene_synth_N"/>
</dbReference>
<dbReference type="AlphaFoldDB" id="A0AAF1AKP9"/>
<dbReference type="Pfam" id="PF01397">
    <property type="entry name" value="Terpene_synth"/>
    <property type="match status" value="1"/>
</dbReference>
<feature type="domain" description="Terpene synthase metal-binding" evidence="7">
    <location>
        <begin position="245"/>
        <end position="484"/>
    </location>
</feature>
<dbReference type="FunFam" id="1.10.600.10:FF:000007">
    <property type="entry name" value="Isoprene synthase, chloroplastic"/>
    <property type="match status" value="1"/>
</dbReference>
<comment type="cofactor">
    <cofactor evidence="1">
        <name>Mg(2+)</name>
        <dbReference type="ChEBI" id="CHEBI:18420"/>
    </cofactor>
</comment>
<dbReference type="Gene3D" id="1.50.10.130">
    <property type="entry name" value="Terpene synthase, N-terminal domain"/>
    <property type="match status" value="1"/>
</dbReference>
<dbReference type="SFLD" id="SFLDS00005">
    <property type="entry name" value="Isoprenoid_Synthase_Type_I"/>
    <property type="match status" value="1"/>
</dbReference>
<comment type="pathway">
    <text evidence="2">Secondary metabolite biosynthesis; terpenoid biosynthesis.</text>
</comment>
<keyword evidence="5" id="KW-0456">Lyase</keyword>
<dbReference type="InterPro" id="IPR034741">
    <property type="entry name" value="Terpene_cyclase-like_1_C"/>
</dbReference>
<feature type="domain" description="Terpene synthase N-terminal" evidence="6">
    <location>
        <begin position="26"/>
        <end position="186"/>
    </location>
</feature>
<dbReference type="GO" id="GO:0016102">
    <property type="term" value="P:diterpenoid biosynthetic process"/>
    <property type="evidence" value="ECO:0007669"/>
    <property type="project" value="InterPro"/>
</dbReference>
<name>A0AAF1AKP9_DAUCS</name>
<gene>
    <name evidence="8" type="ORF">DCAR_0205419</name>
</gene>
<dbReference type="Pfam" id="PF03936">
    <property type="entry name" value="Terpene_synth_C"/>
    <property type="match status" value="1"/>
</dbReference>
<evidence type="ECO:0000256" key="1">
    <source>
        <dbReference type="ARBA" id="ARBA00001946"/>
    </source>
</evidence>
<accession>A0AAF1AKP9</accession>
<reference evidence="8" key="1">
    <citation type="journal article" date="2016" name="Nat. Genet.">
        <title>A high-quality carrot genome assembly provides new insights into carotenoid accumulation and asterid genome evolution.</title>
        <authorList>
            <person name="Iorizzo M."/>
            <person name="Ellison S."/>
            <person name="Senalik D."/>
            <person name="Zeng P."/>
            <person name="Satapoomin P."/>
            <person name="Huang J."/>
            <person name="Bowman M."/>
            <person name="Iovene M."/>
            <person name="Sanseverino W."/>
            <person name="Cavagnaro P."/>
            <person name="Yildiz M."/>
            <person name="Macko-Podgorni A."/>
            <person name="Moranska E."/>
            <person name="Grzebelus E."/>
            <person name="Grzebelus D."/>
            <person name="Ashrafi H."/>
            <person name="Zheng Z."/>
            <person name="Cheng S."/>
            <person name="Spooner D."/>
            <person name="Van Deynze A."/>
            <person name="Simon P."/>
        </authorList>
    </citation>
    <scope>NUCLEOTIDE SEQUENCE</scope>
    <source>
        <tissue evidence="8">Leaf</tissue>
    </source>
</reference>
<dbReference type="PANTHER" id="PTHR31225">
    <property type="entry name" value="OS04G0344100 PROTEIN-RELATED"/>
    <property type="match status" value="1"/>
</dbReference>